<feature type="compositionally biased region" description="Basic and acidic residues" evidence="7">
    <location>
        <begin position="684"/>
        <end position="705"/>
    </location>
</feature>
<dbReference type="GO" id="GO:0031012">
    <property type="term" value="C:extracellular matrix"/>
    <property type="evidence" value="ECO:0007669"/>
    <property type="project" value="TreeGrafter"/>
</dbReference>
<sequence length="1453" mass="159257">MEIISKDKNKVIMLGKTLFRSDSKFLMQSAAVVVLLCQAALSVSAVEVSGVGQWSSWSACSSSCGQGIASRSRNCGGESITTQDSMACIGRSSQGKICFLQECPTGRPSARELACSHYNSRVFSGKRYSWEPFIHPTDPCKLTCRAKGVHFYANLPARLGDGESCSTGQIKAVCVKGLCQVVGCDDLVASRAVKDKCGVCKGDNSSCKTISGIFTSTELKRGLNDIMNIPAGSTSINITELMASRNSLILEDSSGQTFINGETKSPTSGDVIAAGAVFSYAARSPTNSKESVVSLGPTNETITLKLLLRDITPGIIYTFSVPNILSDVVLRQITHRSQPIEVASGAEYTLESQGGVGVQSAVLAASQDGPEDRHMAEVTMNTDVMLNRTTTASTGVESAAHQVTPTSANFKDLKFKNVSKAETLNNTNLVASLEDSPKRGKPIDDINEASGNATIDLRPDSLDNGGNTSVNVQERKQTETVGDVLDKLETPSEKTEQAADVDGSVKQQVTTSERPDADTRTFVAEEISSIKNVSDRQNSVEVSVKGSDKVQPSELDRPHLDTPNKEDSSTETLLAPKILVVTRDASQYHLPKYSQTFNYHAQQGAQRGQISHQENSREQDTSRSQDDSQNIQPPKIVQKSSPQRRSEFRRSQQLGTPHFGSLNSGRGDRISAFGTSLNQVGGTPREDPGRQRARAERQRQLQERQILEEQRRRRIEHQEELYNQRLREYNKKLQRRAEMVATRQQRWNGARAEAKLPGRSHQSSDRQEEHQRGSHGNRKTGTVTHETAFNVALTDAGPVVTKVRDQKIETPRDPDESSFRQQTDPEPTRITLKGGPIFAQPEGLTDDTQDGNEVINKAENYDVDSDLSKRHPNGKHGDNGDGSLPISVSSGHDAKSEPGKDSNNIEDLSTTSRLESNDKEEQSQRPDEETELAKPPLYNSYENVATPKPHQHPSYENGATDVNDGAFITIRQRPKPAGPRYIPVASPESSALTGNDIRLDQSSETISNDLSLTNQISSEYRPPNNEVFPSNILPNQISLTSEQNSRNTAYEWRISGLTECTHSCGGGAQRTVVVCIDIFSQAVVTDENCRHLIKPEVLTLTCNKRPCPAVWTPGPWTPCTVTCGKGEQTRIVTCQARVSPTLNLTMPVETCDNQDQLPSRQLCNSNPCSSWRVGNWSSCSAGCGDAQRSRDVDCVDTANNVVTDEMCKELKPISEERCNLGECGKGWLFTDWPEECPAQCGTGRVTRHLFCGDDDGNPLPDHRCDVDQRPADNKSCRASRPCGGIWFTGQWSKCNTTCGSGYKKRDVICIKSLPGSLYAVVPDDNCETSIKPLDLDQCQGPVCASQWYMTSWTQCSQTCGTGYRTREVKCLNNVQQPDDTCPLDNRPKTRDPCNTHQCSPVTASSVTNSSIALENKSCEDKSQQCAVVQRARLCRYRYYQRMCCKSCAAADDS</sequence>
<comment type="subcellular location">
    <subcellularLocation>
        <location evidence="1">Secreted</location>
    </subcellularLocation>
</comment>
<evidence type="ECO:0000259" key="8">
    <source>
        <dbReference type="PROSITE" id="PS50900"/>
    </source>
</evidence>
<dbReference type="Pfam" id="PF19236">
    <property type="entry name" value="ADAMTS_CR_3"/>
    <property type="match status" value="1"/>
</dbReference>
<feature type="compositionally biased region" description="Basic and acidic residues" evidence="7">
    <location>
        <begin position="915"/>
        <end position="927"/>
    </location>
</feature>
<dbReference type="GO" id="GO:0006508">
    <property type="term" value="P:proteolysis"/>
    <property type="evidence" value="ECO:0007669"/>
    <property type="project" value="TreeGrafter"/>
</dbReference>
<dbReference type="InterPro" id="IPR050439">
    <property type="entry name" value="ADAMTS_ADAMTS-like"/>
</dbReference>
<name>A0AAV2HUW1_LYMST</name>
<keyword evidence="10" id="KW-1185">Reference proteome</keyword>
<dbReference type="Proteomes" id="UP001497497">
    <property type="component" value="Unassembled WGS sequence"/>
</dbReference>
<dbReference type="InterPro" id="IPR013273">
    <property type="entry name" value="ADAMTS/ADAMTS-like"/>
</dbReference>
<dbReference type="PROSITE" id="PS50092">
    <property type="entry name" value="TSP1"/>
    <property type="match status" value="5"/>
</dbReference>
<feature type="compositionally biased region" description="Polar residues" evidence="7">
    <location>
        <begin position="627"/>
        <end position="643"/>
    </location>
</feature>
<dbReference type="InterPro" id="IPR010909">
    <property type="entry name" value="PLAC"/>
</dbReference>
<dbReference type="InterPro" id="IPR036383">
    <property type="entry name" value="TSP1_rpt_sf"/>
</dbReference>
<dbReference type="EMBL" id="CAXITT010000220">
    <property type="protein sequence ID" value="CAL1536083.1"/>
    <property type="molecule type" value="Genomic_DNA"/>
</dbReference>
<evidence type="ECO:0000256" key="3">
    <source>
        <dbReference type="ARBA" id="ARBA00022729"/>
    </source>
</evidence>
<evidence type="ECO:0000256" key="7">
    <source>
        <dbReference type="SAM" id="MobiDB-lite"/>
    </source>
</evidence>
<feature type="compositionally biased region" description="Basic and acidic residues" evidence="7">
    <location>
        <begin position="554"/>
        <end position="568"/>
    </location>
</feature>
<feature type="region of interest" description="Disordered" evidence="7">
    <location>
        <begin position="601"/>
        <end position="705"/>
    </location>
</feature>
<dbReference type="FunFam" id="2.20.100.10:FF:000005">
    <property type="entry name" value="ADAM metallopeptidase with thrombospondin type 1 motif 9"/>
    <property type="match status" value="1"/>
</dbReference>
<dbReference type="GO" id="GO:0030198">
    <property type="term" value="P:extracellular matrix organization"/>
    <property type="evidence" value="ECO:0007669"/>
    <property type="project" value="InterPro"/>
</dbReference>
<feature type="compositionally biased region" description="Basic and acidic residues" evidence="7">
    <location>
        <begin position="802"/>
        <end position="818"/>
    </location>
</feature>
<feature type="compositionally biased region" description="Basic and acidic residues" evidence="7">
    <location>
        <begin position="614"/>
        <end position="626"/>
    </location>
</feature>
<dbReference type="GO" id="GO:0004222">
    <property type="term" value="F:metalloendopeptidase activity"/>
    <property type="evidence" value="ECO:0007669"/>
    <property type="project" value="TreeGrafter"/>
</dbReference>
<feature type="compositionally biased region" description="Basic and acidic residues" evidence="7">
    <location>
        <begin position="435"/>
        <end position="444"/>
    </location>
</feature>
<evidence type="ECO:0000313" key="9">
    <source>
        <dbReference type="EMBL" id="CAL1536083.1"/>
    </source>
</evidence>
<feature type="compositionally biased region" description="Polar residues" evidence="7">
    <location>
        <begin position="901"/>
        <end position="914"/>
    </location>
</feature>
<dbReference type="InterPro" id="IPR000884">
    <property type="entry name" value="TSP1_rpt"/>
</dbReference>
<keyword evidence="5 6" id="KW-1015">Disulfide bond</keyword>
<dbReference type="PANTHER" id="PTHR13723:SF281">
    <property type="entry name" value="PAPILIN"/>
    <property type="match status" value="1"/>
</dbReference>
<evidence type="ECO:0000256" key="5">
    <source>
        <dbReference type="ARBA" id="ARBA00023157"/>
    </source>
</evidence>
<feature type="disulfide bond" evidence="6">
    <location>
        <begin position="75"/>
        <end position="88"/>
    </location>
</feature>
<dbReference type="Gene3D" id="2.60.120.830">
    <property type="match status" value="1"/>
</dbReference>
<keyword evidence="2" id="KW-0964">Secreted</keyword>
<dbReference type="Pfam" id="PF08686">
    <property type="entry name" value="PLAC"/>
    <property type="match status" value="1"/>
</dbReference>
<dbReference type="PROSITE" id="PS50900">
    <property type="entry name" value="PLAC"/>
    <property type="match status" value="1"/>
</dbReference>
<dbReference type="PANTHER" id="PTHR13723">
    <property type="entry name" value="ADAMTS A DISINTEGRIN AND METALLOPROTEASE WITH THROMBOSPONDIN MOTIFS PROTEASE"/>
    <property type="match status" value="1"/>
</dbReference>
<evidence type="ECO:0000256" key="1">
    <source>
        <dbReference type="ARBA" id="ARBA00004613"/>
    </source>
</evidence>
<protein>
    <recommendedName>
        <fullName evidence="8">PLAC domain-containing protein</fullName>
    </recommendedName>
</protein>
<proteinExistence type="predicted"/>
<feature type="region of interest" description="Disordered" evidence="7">
    <location>
        <begin position="800"/>
        <end position="961"/>
    </location>
</feature>
<dbReference type="PRINTS" id="PR01857">
    <property type="entry name" value="ADAMTSFAMILY"/>
</dbReference>
<evidence type="ECO:0000256" key="2">
    <source>
        <dbReference type="ARBA" id="ARBA00022525"/>
    </source>
</evidence>
<evidence type="ECO:0000256" key="6">
    <source>
        <dbReference type="PIRSR" id="PIRSR613273-3"/>
    </source>
</evidence>
<feature type="region of interest" description="Disordered" evidence="7">
    <location>
        <begin position="433"/>
        <end position="571"/>
    </location>
</feature>
<evidence type="ECO:0000313" key="10">
    <source>
        <dbReference type="Proteomes" id="UP001497497"/>
    </source>
</evidence>
<feature type="compositionally biased region" description="Basic and acidic residues" evidence="7">
    <location>
        <begin position="473"/>
        <end position="497"/>
    </location>
</feature>
<dbReference type="Gene3D" id="2.20.100.10">
    <property type="entry name" value="Thrombospondin type-1 (TSP1) repeat"/>
    <property type="match status" value="6"/>
</dbReference>
<dbReference type="Pfam" id="PF19030">
    <property type="entry name" value="TSP1_ADAMTS"/>
    <property type="match status" value="6"/>
</dbReference>
<dbReference type="SMART" id="SM00209">
    <property type="entry name" value="TSP1"/>
    <property type="match status" value="7"/>
</dbReference>
<feature type="compositionally biased region" description="Polar residues" evidence="7">
    <location>
        <begin position="601"/>
        <end position="613"/>
    </location>
</feature>
<feature type="domain" description="PLAC" evidence="8">
    <location>
        <begin position="1414"/>
        <end position="1451"/>
    </location>
</feature>
<feature type="compositionally biased region" description="Polar residues" evidence="7">
    <location>
        <begin position="529"/>
        <end position="541"/>
    </location>
</feature>
<dbReference type="InterPro" id="IPR010294">
    <property type="entry name" value="ADAMTS_spacer1"/>
</dbReference>
<evidence type="ECO:0000256" key="4">
    <source>
        <dbReference type="ARBA" id="ARBA00022737"/>
    </source>
</evidence>
<keyword evidence="4" id="KW-0677">Repeat</keyword>
<dbReference type="Pfam" id="PF05986">
    <property type="entry name" value="ADAMTS_spacer1"/>
    <property type="match status" value="1"/>
</dbReference>
<dbReference type="InterPro" id="IPR045371">
    <property type="entry name" value="ADAMTS_CR_3"/>
</dbReference>
<keyword evidence="3" id="KW-0732">Signal</keyword>
<organism evidence="9 10">
    <name type="scientific">Lymnaea stagnalis</name>
    <name type="common">Great pond snail</name>
    <name type="synonym">Helix stagnalis</name>
    <dbReference type="NCBI Taxonomy" id="6523"/>
    <lineage>
        <taxon>Eukaryota</taxon>
        <taxon>Metazoa</taxon>
        <taxon>Spiralia</taxon>
        <taxon>Lophotrochozoa</taxon>
        <taxon>Mollusca</taxon>
        <taxon>Gastropoda</taxon>
        <taxon>Heterobranchia</taxon>
        <taxon>Euthyneura</taxon>
        <taxon>Panpulmonata</taxon>
        <taxon>Hygrophila</taxon>
        <taxon>Lymnaeoidea</taxon>
        <taxon>Lymnaeidae</taxon>
        <taxon>Lymnaea</taxon>
    </lineage>
</organism>
<accession>A0AAV2HUW1</accession>
<feature type="disulfide bond" evidence="6">
    <location>
        <begin position="60"/>
        <end position="98"/>
    </location>
</feature>
<reference evidence="9 10" key="1">
    <citation type="submission" date="2024-04" db="EMBL/GenBank/DDBJ databases">
        <authorList>
            <consortium name="Genoscope - CEA"/>
            <person name="William W."/>
        </authorList>
    </citation>
    <scope>NUCLEOTIDE SEQUENCE [LARGE SCALE GENOMIC DNA]</scope>
</reference>
<dbReference type="Pfam" id="PF00090">
    <property type="entry name" value="TSP_1"/>
    <property type="match status" value="1"/>
</dbReference>
<feature type="region of interest" description="Disordered" evidence="7">
    <location>
        <begin position="743"/>
        <end position="783"/>
    </location>
</feature>
<feature type="disulfide bond" evidence="6">
    <location>
        <begin position="64"/>
        <end position="103"/>
    </location>
</feature>
<comment type="caution">
    <text evidence="9">The sequence shown here is derived from an EMBL/GenBank/DDBJ whole genome shotgun (WGS) entry which is preliminary data.</text>
</comment>
<dbReference type="GO" id="GO:0005576">
    <property type="term" value="C:extracellular region"/>
    <property type="evidence" value="ECO:0007669"/>
    <property type="project" value="UniProtKB-SubCell"/>
</dbReference>
<dbReference type="SUPFAM" id="SSF82895">
    <property type="entry name" value="TSP-1 type 1 repeat"/>
    <property type="match status" value="6"/>
</dbReference>
<feature type="compositionally biased region" description="Basic and acidic residues" evidence="7">
    <location>
        <begin position="752"/>
        <end position="772"/>
    </location>
</feature>
<gene>
    <name evidence="9" type="ORF">GSLYS_00009996001</name>
</gene>